<reference evidence="2 3" key="1">
    <citation type="submission" date="2017-07" db="EMBL/GenBank/DDBJ databases">
        <title>Complete genome sequence of Spiroplasma corruscae EC-1 (DSM 19793).</title>
        <authorList>
            <person name="Tsai Y.-M."/>
            <person name="Lo W.-S."/>
            <person name="Kuo C.-H."/>
        </authorList>
    </citation>
    <scope>NUCLEOTIDE SEQUENCE [LARGE SCALE GENOMIC DNA]</scope>
    <source>
        <strain evidence="2 3">EC-1</strain>
    </source>
</reference>
<evidence type="ECO:0008006" key="4">
    <source>
        <dbReference type="Google" id="ProtNLM"/>
    </source>
</evidence>
<name>A0A222EQG5_9MOLU</name>
<dbReference type="Proteomes" id="UP000203229">
    <property type="component" value="Chromosome"/>
</dbReference>
<keyword evidence="1" id="KW-1133">Transmembrane helix</keyword>
<sequence length="270" mass="31868">MCTTILGMLVFVYAEHMINQHWLRNVDYPFSPVIFQGQFTSFFTFQSNGIVGAYFLVRVIFYDNQIRFCKNKTLLLFVTSYITVTFITYVCVLFPATLKNGYDTRVIDWIYSVFMHVVVPISTITYMFMNIDLSDITLKKYFRSYFAGYLIYPWVYTIYLMFRVFIFLNDDRFSSIPFEIVYPYAPVSNKTFDFDNGGNFNDVFGNVLFTFFSIFLLFIVVHILFISVNIIYILIIWKINKKISMAKNPINKNSNSKNTNEKNIKIIKNN</sequence>
<evidence type="ECO:0000256" key="1">
    <source>
        <dbReference type="SAM" id="Phobius"/>
    </source>
</evidence>
<dbReference type="KEGG" id="scou:SCORR_v1c07210"/>
<proteinExistence type="predicted"/>
<keyword evidence="1" id="KW-0472">Membrane</keyword>
<keyword evidence="1" id="KW-0812">Transmembrane</keyword>
<keyword evidence="3" id="KW-1185">Reference proteome</keyword>
<accession>A0A222EQG5</accession>
<evidence type="ECO:0000313" key="3">
    <source>
        <dbReference type="Proteomes" id="UP000203229"/>
    </source>
</evidence>
<evidence type="ECO:0000313" key="2">
    <source>
        <dbReference type="EMBL" id="ASP28493.1"/>
    </source>
</evidence>
<feature type="transmembrane region" description="Helical" evidence="1">
    <location>
        <begin position="207"/>
        <end position="237"/>
    </location>
</feature>
<gene>
    <name evidence="2" type="ORF">SCORR_v1c07210</name>
</gene>
<organism evidence="2 3">
    <name type="scientific">Spiroplasma corruscae</name>
    <dbReference type="NCBI Taxonomy" id="216934"/>
    <lineage>
        <taxon>Bacteria</taxon>
        <taxon>Bacillati</taxon>
        <taxon>Mycoplasmatota</taxon>
        <taxon>Mollicutes</taxon>
        <taxon>Entomoplasmatales</taxon>
        <taxon>Spiroplasmataceae</taxon>
        <taxon>Spiroplasma</taxon>
    </lineage>
</organism>
<feature type="transmembrane region" description="Helical" evidence="1">
    <location>
        <begin position="109"/>
        <end position="128"/>
    </location>
</feature>
<feature type="transmembrane region" description="Helical" evidence="1">
    <location>
        <begin position="73"/>
        <end position="97"/>
    </location>
</feature>
<feature type="transmembrane region" description="Helical" evidence="1">
    <location>
        <begin position="38"/>
        <end position="61"/>
    </location>
</feature>
<dbReference type="AlphaFoldDB" id="A0A222EQG5"/>
<protein>
    <recommendedName>
        <fullName evidence="4">Transmembrane protein</fullName>
    </recommendedName>
</protein>
<dbReference type="EMBL" id="CP022535">
    <property type="protein sequence ID" value="ASP28493.1"/>
    <property type="molecule type" value="Genomic_DNA"/>
</dbReference>
<feature type="transmembrane region" description="Helical" evidence="1">
    <location>
        <begin position="149"/>
        <end position="168"/>
    </location>
</feature>